<keyword evidence="2" id="KW-1185">Reference proteome</keyword>
<reference evidence="1 2" key="1">
    <citation type="submission" date="2023-12" db="EMBL/GenBank/DDBJ databases">
        <title>Amycolatopsis sp. V23-08.</title>
        <authorList>
            <person name="Somphong A."/>
        </authorList>
    </citation>
    <scope>NUCLEOTIDE SEQUENCE [LARGE SCALE GENOMIC DNA]</scope>
    <source>
        <strain evidence="1 2">V23-08</strain>
    </source>
</reference>
<evidence type="ECO:0000313" key="2">
    <source>
        <dbReference type="Proteomes" id="UP001304298"/>
    </source>
</evidence>
<proteinExistence type="predicted"/>
<dbReference type="EMBL" id="JAYFSI010000004">
    <property type="protein sequence ID" value="MEA5361976.1"/>
    <property type="molecule type" value="Genomic_DNA"/>
</dbReference>
<organism evidence="1 2">
    <name type="scientific">Amycolatopsis heterodermiae</name>
    <dbReference type="NCBI Taxonomy" id="3110235"/>
    <lineage>
        <taxon>Bacteria</taxon>
        <taxon>Bacillati</taxon>
        <taxon>Actinomycetota</taxon>
        <taxon>Actinomycetes</taxon>
        <taxon>Pseudonocardiales</taxon>
        <taxon>Pseudonocardiaceae</taxon>
        <taxon>Amycolatopsis</taxon>
    </lineage>
</organism>
<dbReference type="InterPro" id="IPR045920">
    <property type="entry name" value="DUF6339"/>
</dbReference>
<sequence length="253" mass="28800">MSVLYPRLLSRVARELHEEYVGMQVEELQPKAAFRHPSAIFTATGGARVHTEQLQALREEVLAEAVKANYPYPGTRDGRAEFDLRVAKLLHERSGLVPAEASVRSTWAFLALVLLPDVAYWRYPSAPGDRVLDTDITRHVFGRLWWRAHLLEDPNALGDRYALIGVFREAAFDQIFSRRRSLGGSRTLIRALARTWPRLGLEQKDERTVLREMLKRFKRLGALVEFEAVDDDELARQVAEVADEVVTALQLRG</sequence>
<dbReference type="RefSeq" id="WP_323329469.1">
    <property type="nucleotide sequence ID" value="NZ_JAYFSI010000004.1"/>
</dbReference>
<protein>
    <submittedName>
        <fullName evidence="1">DUF6339 family protein</fullName>
    </submittedName>
</protein>
<dbReference type="Proteomes" id="UP001304298">
    <property type="component" value="Unassembled WGS sequence"/>
</dbReference>
<accession>A0ABU5R6Z1</accession>
<evidence type="ECO:0000313" key="1">
    <source>
        <dbReference type="EMBL" id="MEA5361976.1"/>
    </source>
</evidence>
<name>A0ABU5R6Z1_9PSEU</name>
<comment type="caution">
    <text evidence="1">The sequence shown here is derived from an EMBL/GenBank/DDBJ whole genome shotgun (WGS) entry which is preliminary data.</text>
</comment>
<gene>
    <name evidence="1" type="ORF">VA596_20735</name>
</gene>
<dbReference type="Pfam" id="PF19866">
    <property type="entry name" value="DUF6339"/>
    <property type="match status" value="1"/>
</dbReference>